<dbReference type="Pfam" id="PF19952">
    <property type="entry name" value="DUF6414"/>
    <property type="match status" value="1"/>
</dbReference>
<comment type="caution">
    <text evidence="2">The sequence shown here is derived from an EMBL/GenBank/DDBJ whole genome shotgun (WGS) entry which is preliminary data.</text>
</comment>
<accession>A0A100Y2Z9</accession>
<dbReference type="InterPro" id="IPR045633">
    <property type="entry name" value="DUF6414"/>
</dbReference>
<sequence>MADYELAHPLYLDVQMMVSFLAYLEGGVHLSSEQTVQKEKLRAGKPNREGEMKLPSLGALLGLESSLSAESGHPVAETAETRVARHHTAASLFNGLYAFLHQDDAILALENRDQLAAVTPGTFVKLSGRYTGNPLEEMLAIFTQAMSYMGDISQSVEDKRSQKSMNRRSGNPQNREQAGQSEEHPYAEMAEQFRQFEQSIEMRFMRKMKEELESSPIHDVVLETASGVRAVLTVSSEYYDAAVAEKLSSGDFIVLGKVTRVVREGESINLSRRTVVGKMEDMSGSVTDAMTNIPGFNLQSNEPFVRYPAVQILPMAIFV</sequence>
<evidence type="ECO:0000256" key="1">
    <source>
        <dbReference type="SAM" id="MobiDB-lite"/>
    </source>
</evidence>
<organism evidence="2 3">
    <name type="scientific">Streptomyces kanasensis</name>
    <dbReference type="NCBI Taxonomy" id="936756"/>
    <lineage>
        <taxon>Bacteria</taxon>
        <taxon>Bacillati</taxon>
        <taxon>Actinomycetota</taxon>
        <taxon>Actinomycetes</taxon>
        <taxon>Kitasatosporales</taxon>
        <taxon>Streptomycetaceae</taxon>
        <taxon>Streptomyces</taxon>
    </lineage>
</organism>
<dbReference type="EMBL" id="LNSV01000065">
    <property type="protein sequence ID" value="KUH36745.1"/>
    <property type="molecule type" value="Genomic_DNA"/>
</dbReference>
<gene>
    <name evidence="2" type="ORF">ATE80_21855</name>
</gene>
<protein>
    <submittedName>
        <fullName evidence="2">Uncharacterized protein</fullName>
    </submittedName>
</protein>
<proteinExistence type="predicted"/>
<dbReference type="RefSeq" id="WP_058943953.1">
    <property type="nucleotide sequence ID" value="NZ_LNSV01000065.1"/>
</dbReference>
<evidence type="ECO:0000313" key="2">
    <source>
        <dbReference type="EMBL" id="KUH36745.1"/>
    </source>
</evidence>
<name>A0A100Y2Z9_9ACTN</name>
<feature type="compositionally biased region" description="Polar residues" evidence="1">
    <location>
        <begin position="163"/>
        <end position="180"/>
    </location>
</feature>
<dbReference type="Proteomes" id="UP000054011">
    <property type="component" value="Unassembled WGS sequence"/>
</dbReference>
<keyword evidence="3" id="KW-1185">Reference proteome</keyword>
<feature type="region of interest" description="Disordered" evidence="1">
    <location>
        <begin position="154"/>
        <end position="183"/>
    </location>
</feature>
<reference evidence="2 3" key="1">
    <citation type="submission" date="2015-11" db="EMBL/GenBank/DDBJ databases">
        <title>Genome-wide analysis reveals the secondary metabolome in Streptomyces kanasensis ZX01.</title>
        <authorList>
            <person name="Zhang G."/>
            <person name="Han L."/>
            <person name="Feng J."/>
            <person name="Zhang X."/>
        </authorList>
    </citation>
    <scope>NUCLEOTIDE SEQUENCE [LARGE SCALE GENOMIC DNA]</scope>
    <source>
        <strain evidence="2 3">ZX01</strain>
    </source>
</reference>
<dbReference type="AlphaFoldDB" id="A0A100Y2Z9"/>
<evidence type="ECO:0000313" key="3">
    <source>
        <dbReference type="Proteomes" id="UP000054011"/>
    </source>
</evidence>
<dbReference type="OrthoDB" id="4578291at2"/>